<dbReference type="SUPFAM" id="SSF57783">
    <property type="entry name" value="Zinc beta-ribbon"/>
    <property type="match status" value="1"/>
</dbReference>
<comment type="similarity">
    <text evidence="12 13">Belongs to the DnaG primase family.</text>
</comment>
<keyword evidence="4 12" id="KW-0548">Nucleotidyltransferase</keyword>
<evidence type="ECO:0000256" key="10">
    <source>
        <dbReference type="ARBA" id="ARBA00023125"/>
    </source>
</evidence>
<dbReference type="InterPro" id="IPR036977">
    <property type="entry name" value="DNA_primase_Znf_CHC2"/>
</dbReference>
<dbReference type="Pfam" id="PF08275">
    <property type="entry name" value="DNAG_N"/>
    <property type="match status" value="1"/>
</dbReference>
<keyword evidence="9" id="KW-0460">Magnesium</keyword>
<dbReference type="InterPro" id="IPR013264">
    <property type="entry name" value="DNAG_N"/>
</dbReference>
<dbReference type="Pfam" id="PF01807">
    <property type="entry name" value="Zn_ribbon_DnaG"/>
    <property type="match status" value="1"/>
</dbReference>
<sequence>MRLKFREEDVQNLLDNINIVDVVSEYVSLQKTGANYKGLCPFHQDRNPSFMISPSKNISKCFVCGKGGNPITFYKEYHKISYEEAVLELAKKYNVNIKVIGKYNKINEKNSIYYKILNEALEFYKENIFKNSGRNALDYLYKRGFSVDFIKKHNIGYSLSEWNSLYEYLLNKSYNLEDIKAVGLIKQGENGYYDTFRDRIMFPIYSVSGNIIGFGGRILEDRKDVAKYLNSPETVVFNKGKNLYGIEEKGLEIKKKNYAILMEGYMDVLRAKSFGFNTAIASLGTSLTENQAKLLKKFTSNIIIAYDMDNAGQEATERAIMLLKANNFNIKVVSYKDAKDPDELLTKFGKSKFLEAIKESKEDFQFLYEKYINLYNINDISGKKKFVEHFKEFFQNINSELEKNLYIEKFSKQIDIEIDALKSILIDKNKKNKKYRTEIKNNFIENRKIKKRDKIEEDLIRVFFLKKEYINYFKSYEFKDEEFNLIKNYLLKDNKGLKQILNSSEFSEENKKEILDIVNLNFKLSSEEEKEKFFLDTLIAFIRRELKERMKKIRKNNDTMSYFKLKIEFEKLKNIQTKDEILKFYNQYLLMID</sequence>
<dbReference type="FunFam" id="3.90.580.10:FF:000001">
    <property type="entry name" value="DNA primase"/>
    <property type="match status" value="1"/>
</dbReference>
<gene>
    <name evidence="12" type="primary">dnaG</name>
    <name evidence="16" type="ORF">EV215_1933</name>
</gene>
<organism evidence="16 17">
    <name type="scientific">Hypnocyclicus thermotrophus</name>
    <dbReference type="NCBI Taxonomy" id="1627895"/>
    <lineage>
        <taxon>Bacteria</taxon>
        <taxon>Fusobacteriati</taxon>
        <taxon>Fusobacteriota</taxon>
        <taxon>Fusobacteriia</taxon>
        <taxon>Fusobacteriales</taxon>
        <taxon>Fusobacteriaceae</taxon>
        <taxon>Hypnocyclicus</taxon>
    </lineage>
</organism>
<evidence type="ECO:0000256" key="6">
    <source>
        <dbReference type="ARBA" id="ARBA00022723"/>
    </source>
</evidence>
<dbReference type="InterPro" id="IPR006171">
    <property type="entry name" value="TOPRIM_dom"/>
</dbReference>
<dbReference type="GO" id="GO:0005737">
    <property type="term" value="C:cytoplasm"/>
    <property type="evidence" value="ECO:0007669"/>
    <property type="project" value="TreeGrafter"/>
</dbReference>
<dbReference type="InterPro" id="IPR006295">
    <property type="entry name" value="DNA_primase_DnaG"/>
</dbReference>
<dbReference type="PANTHER" id="PTHR30313">
    <property type="entry name" value="DNA PRIMASE"/>
    <property type="match status" value="1"/>
</dbReference>
<evidence type="ECO:0000256" key="9">
    <source>
        <dbReference type="ARBA" id="ARBA00022842"/>
    </source>
</evidence>
<name>A0AA46DXE4_9FUSO</name>
<feature type="domain" description="Toprim" evidence="15">
    <location>
        <begin position="257"/>
        <end position="338"/>
    </location>
</feature>
<dbReference type="Pfam" id="PF10410">
    <property type="entry name" value="DnaB_bind"/>
    <property type="match status" value="1"/>
</dbReference>
<keyword evidence="17" id="KW-1185">Reference proteome</keyword>
<evidence type="ECO:0000313" key="16">
    <source>
        <dbReference type="EMBL" id="TDT67927.1"/>
    </source>
</evidence>
<dbReference type="GO" id="GO:0003899">
    <property type="term" value="F:DNA-directed RNA polymerase activity"/>
    <property type="evidence" value="ECO:0007669"/>
    <property type="project" value="UniProtKB-UniRule"/>
</dbReference>
<evidence type="ECO:0000256" key="13">
    <source>
        <dbReference type="PIRNR" id="PIRNR002811"/>
    </source>
</evidence>
<comment type="catalytic activity">
    <reaction evidence="12">
        <text>ssDNA + n NTP = ssDNA/pppN(pN)n-1 hybrid + (n-1) diphosphate.</text>
        <dbReference type="EC" id="2.7.7.101"/>
    </reaction>
</comment>
<keyword evidence="2 12" id="KW-0639">Primosome</keyword>
<dbReference type="InterPro" id="IPR002694">
    <property type="entry name" value="Znf_CHC2"/>
</dbReference>
<dbReference type="Gene3D" id="3.90.580.10">
    <property type="entry name" value="Zinc finger, CHC2-type domain"/>
    <property type="match status" value="1"/>
</dbReference>
<evidence type="ECO:0000256" key="14">
    <source>
        <dbReference type="PIRSR" id="PIRSR002811-1"/>
    </source>
</evidence>
<dbReference type="InterPro" id="IPR030846">
    <property type="entry name" value="DnaG_bac"/>
</dbReference>
<dbReference type="InterPro" id="IPR034151">
    <property type="entry name" value="TOPRIM_DnaG_bac"/>
</dbReference>
<dbReference type="SMART" id="SM00493">
    <property type="entry name" value="TOPRIM"/>
    <property type="match status" value="1"/>
</dbReference>
<dbReference type="EC" id="2.7.7.101" evidence="12"/>
<evidence type="ECO:0000256" key="8">
    <source>
        <dbReference type="ARBA" id="ARBA00022833"/>
    </source>
</evidence>
<dbReference type="GO" id="GO:0003677">
    <property type="term" value="F:DNA binding"/>
    <property type="evidence" value="ECO:0007669"/>
    <property type="project" value="UniProtKB-KW"/>
</dbReference>
<accession>A0AA46DXE4</accession>
<protein>
    <recommendedName>
        <fullName evidence="12 13">DNA primase</fullName>
        <ecNumber evidence="12">2.7.7.101</ecNumber>
    </recommendedName>
</protein>
<keyword evidence="8 12" id="KW-0862">Zinc</keyword>
<comment type="cofactor">
    <cofactor evidence="12 13 14">
        <name>Zn(2+)</name>
        <dbReference type="ChEBI" id="CHEBI:29105"/>
    </cofactor>
    <text evidence="12 13 14">Binds 1 zinc ion per monomer.</text>
</comment>
<reference evidence="16 17" key="1">
    <citation type="submission" date="2019-03" db="EMBL/GenBank/DDBJ databases">
        <title>Genomic Encyclopedia of Type Strains, Phase IV (KMG-IV): sequencing the most valuable type-strain genomes for metagenomic binning, comparative biology and taxonomic classification.</title>
        <authorList>
            <person name="Goeker M."/>
        </authorList>
    </citation>
    <scope>NUCLEOTIDE SEQUENCE [LARGE SCALE GENOMIC DNA]</scope>
    <source>
        <strain evidence="16 17">DSM 100055</strain>
    </source>
</reference>
<keyword evidence="7 12" id="KW-0863">Zinc-finger</keyword>
<dbReference type="PIRSF" id="PIRSF002811">
    <property type="entry name" value="DnaG"/>
    <property type="match status" value="1"/>
</dbReference>
<dbReference type="PANTHER" id="PTHR30313:SF2">
    <property type="entry name" value="DNA PRIMASE"/>
    <property type="match status" value="1"/>
</dbReference>
<evidence type="ECO:0000256" key="4">
    <source>
        <dbReference type="ARBA" id="ARBA00022695"/>
    </source>
</evidence>
<keyword evidence="6 12" id="KW-0479">Metal-binding</keyword>
<dbReference type="GO" id="GO:0008270">
    <property type="term" value="F:zinc ion binding"/>
    <property type="evidence" value="ECO:0007669"/>
    <property type="project" value="UniProtKB-UniRule"/>
</dbReference>
<comment type="subunit">
    <text evidence="12">Monomer. Interacts with DnaB.</text>
</comment>
<evidence type="ECO:0000256" key="1">
    <source>
        <dbReference type="ARBA" id="ARBA00022478"/>
    </source>
</evidence>
<dbReference type="PROSITE" id="PS50880">
    <property type="entry name" value="TOPRIM"/>
    <property type="match status" value="1"/>
</dbReference>
<dbReference type="Gene3D" id="3.40.1360.10">
    <property type="match status" value="1"/>
</dbReference>
<dbReference type="NCBIfam" id="TIGR01391">
    <property type="entry name" value="dnaG"/>
    <property type="match status" value="1"/>
</dbReference>
<dbReference type="EMBL" id="SOBG01000009">
    <property type="protein sequence ID" value="TDT67927.1"/>
    <property type="molecule type" value="Genomic_DNA"/>
</dbReference>
<keyword evidence="11 12" id="KW-0804">Transcription</keyword>
<keyword evidence="3 12" id="KW-0808">Transferase</keyword>
<dbReference type="Gene3D" id="3.90.980.10">
    <property type="entry name" value="DNA primase, catalytic core, N-terminal domain"/>
    <property type="match status" value="1"/>
</dbReference>
<dbReference type="SMART" id="SM00400">
    <property type="entry name" value="ZnF_CHCC"/>
    <property type="match status" value="1"/>
</dbReference>
<dbReference type="SUPFAM" id="SSF56731">
    <property type="entry name" value="DNA primase core"/>
    <property type="match status" value="1"/>
</dbReference>
<evidence type="ECO:0000256" key="5">
    <source>
        <dbReference type="ARBA" id="ARBA00022705"/>
    </source>
</evidence>
<evidence type="ECO:0000259" key="15">
    <source>
        <dbReference type="PROSITE" id="PS50880"/>
    </source>
</evidence>
<dbReference type="Pfam" id="PF13155">
    <property type="entry name" value="Toprim_2"/>
    <property type="match status" value="1"/>
</dbReference>
<keyword evidence="1 12" id="KW-0240">DNA-directed RNA polymerase</keyword>
<keyword evidence="10 12" id="KW-0238">DNA-binding</keyword>
<dbReference type="InterPro" id="IPR019475">
    <property type="entry name" value="DNA_primase_DnaB-bd"/>
</dbReference>
<dbReference type="CDD" id="cd03364">
    <property type="entry name" value="TOPRIM_DnaG_primases"/>
    <property type="match status" value="1"/>
</dbReference>
<dbReference type="InterPro" id="IPR037068">
    <property type="entry name" value="DNA_primase_core_N_sf"/>
</dbReference>
<proteinExistence type="inferred from homology"/>
<dbReference type="RefSeq" id="WP_134113791.1">
    <property type="nucleotide sequence ID" value="NZ_SOBG01000009.1"/>
</dbReference>
<dbReference type="AlphaFoldDB" id="A0AA46DXE4"/>
<evidence type="ECO:0000256" key="7">
    <source>
        <dbReference type="ARBA" id="ARBA00022771"/>
    </source>
</evidence>
<evidence type="ECO:0000313" key="17">
    <source>
        <dbReference type="Proteomes" id="UP000294678"/>
    </source>
</evidence>
<feature type="zinc finger region" description="CHC2-type" evidence="12 14">
    <location>
        <begin position="40"/>
        <end position="64"/>
    </location>
</feature>
<comment type="caution">
    <text evidence="16">The sequence shown here is derived from an EMBL/GenBank/DDBJ whole genome shotgun (WGS) entry which is preliminary data.</text>
</comment>
<dbReference type="Proteomes" id="UP000294678">
    <property type="component" value="Unassembled WGS sequence"/>
</dbReference>
<evidence type="ECO:0000256" key="12">
    <source>
        <dbReference type="HAMAP-Rule" id="MF_00974"/>
    </source>
</evidence>
<dbReference type="GO" id="GO:1990077">
    <property type="term" value="C:primosome complex"/>
    <property type="evidence" value="ECO:0007669"/>
    <property type="project" value="UniProtKB-KW"/>
</dbReference>
<comment type="domain">
    <text evidence="12">Contains an N-terminal zinc-binding domain, a central core domain that contains the primase activity, and a C-terminal DnaB-binding domain.</text>
</comment>
<keyword evidence="5 12" id="KW-0235">DNA replication</keyword>
<dbReference type="HAMAP" id="MF_00974">
    <property type="entry name" value="DNA_primase_DnaG"/>
    <property type="match status" value="1"/>
</dbReference>
<evidence type="ECO:0000256" key="11">
    <source>
        <dbReference type="ARBA" id="ARBA00023163"/>
    </source>
</evidence>
<dbReference type="InterPro" id="IPR050219">
    <property type="entry name" value="DnaG_primase"/>
</dbReference>
<comment type="function">
    <text evidence="12 13">RNA polymerase that catalyzes the synthesis of short RNA molecules used as primers for DNA polymerase during DNA replication.</text>
</comment>
<evidence type="ECO:0000256" key="3">
    <source>
        <dbReference type="ARBA" id="ARBA00022679"/>
    </source>
</evidence>
<dbReference type="GO" id="GO:0000428">
    <property type="term" value="C:DNA-directed RNA polymerase complex"/>
    <property type="evidence" value="ECO:0007669"/>
    <property type="project" value="UniProtKB-KW"/>
</dbReference>
<evidence type="ECO:0000256" key="2">
    <source>
        <dbReference type="ARBA" id="ARBA00022515"/>
    </source>
</evidence>
<dbReference type="GO" id="GO:0006269">
    <property type="term" value="P:DNA replication, synthesis of primer"/>
    <property type="evidence" value="ECO:0007669"/>
    <property type="project" value="UniProtKB-UniRule"/>
</dbReference>